<feature type="domain" description="C-type lectin" evidence="3">
    <location>
        <begin position="1411"/>
        <end position="1539"/>
    </location>
</feature>
<evidence type="ECO:0000313" key="6">
    <source>
        <dbReference type="Proteomes" id="UP001158576"/>
    </source>
</evidence>
<evidence type="ECO:0000259" key="4">
    <source>
        <dbReference type="PROSITE" id="PS50820"/>
    </source>
</evidence>
<name>A0ABN7RRP4_OIKDI</name>
<dbReference type="CDD" id="cd00037">
    <property type="entry name" value="CLECT"/>
    <property type="match status" value="10"/>
</dbReference>
<dbReference type="EMBL" id="OU015568">
    <property type="protein sequence ID" value="CAG5081236.1"/>
    <property type="molecule type" value="Genomic_DNA"/>
</dbReference>
<dbReference type="PROSITE" id="PS01286">
    <property type="entry name" value="FA58C_2"/>
    <property type="match status" value="1"/>
</dbReference>
<dbReference type="SMART" id="SM00231">
    <property type="entry name" value="FA58C"/>
    <property type="match status" value="2"/>
</dbReference>
<organism evidence="5 6">
    <name type="scientific">Oikopleura dioica</name>
    <name type="common">Tunicate</name>
    <dbReference type="NCBI Taxonomy" id="34765"/>
    <lineage>
        <taxon>Eukaryota</taxon>
        <taxon>Metazoa</taxon>
        <taxon>Chordata</taxon>
        <taxon>Tunicata</taxon>
        <taxon>Appendicularia</taxon>
        <taxon>Copelata</taxon>
        <taxon>Oikopleuridae</taxon>
        <taxon>Oikopleura</taxon>
    </lineage>
</organism>
<dbReference type="SMART" id="SM00603">
    <property type="entry name" value="LCCL"/>
    <property type="match status" value="1"/>
</dbReference>
<feature type="domain" description="C-type lectin" evidence="3">
    <location>
        <begin position="23"/>
        <end position="160"/>
    </location>
</feature>
<dbReference type="InterPro" id="IPR001304">
    <property type="entry name" value="C-type_lectin-like"/>
</dbReference>
<feature type="domain" description="C-type lectin" evidence="3">
    <location>
        <begin position="1562"/>
        <end position="1670"/>
    </location>
</feature>
<dbReference type="InterPro" id="IPR016186">
    <property type="entry name" value="C-type_lectin-like/link_sf"/>
</dbReference>
<dbReference type="PROSITE" id="PS50022">
    <property type="entry name" value="FA58C_3"/>
    <property type="match status" value="2"/>
</dbReference>
<gene>
    <name evidence="5" type="ORF">OKIOD_LOCUS1377</name>
</gene>
<evidence type="ECO:0000256" key="1">
    <source>
        <dbReference type="ARBA" id="ARBA00023157"/>
    </source>
</evidence>
<dbReference type="Pfam" id="PF00754">
    <property type="entry name" value="F5_F8_type_C"/>
    <property type="match status" value="2"/>
</dbReference>
<dbReference type="SUPFAM" id="SSF49785">
    <property type="entry name" value="Galactose-binding domain-like"/>
    <property type="match status" value="2"/>
</dbReference>
<dbReference type="InterPro" id="IPR004043">
    <property type="entry name" value="LCCL"/>
</dbReference>
<keyword evidence="6" id="KW-1185">Reference proteome</keyword>
<dbReference type="InterPro" id="IPR000421">
    <property type="entry name" value="FA58C"/>
</dbReference>
<dbReference type="PROSITE" id="PS01285">
    <property type="entry name" value="FA58C_1"/>
    <property type="match status" value="1"/>
</dbReference>
<proteinExistence type="predicted"/>
<dbReference type="Gene3D" id="2.170.130.20">
    <property type="entry name" value="LCCL-like domain"/>
    <property type="match status" value="1"/>
</dbReference>
<dbReference type="Pfam" id="PF00059">
    <property type="entry name" value="Lectin_C"/>
    <property type="match status" value="9"/>
</dbReference>
<feature type="domain" description="F5/8 type C" evidence="2">
    <location>
        <begin position="837"/>
        <end position="1002"/>
    </location>
</feature>
<dbReference type="CDD" id="cd00057">
    <property type="entry name" value="FA58C"/>
    <property type="match status" value="1"/>
</dbReference>
<feature type="domain" description="C-type lectin" evidence="3">
    <location>
        <begin position="659"/>
        <end position="817"/>
    </location>
</feature>
<evidence type="ECO:0000259" key="2">
    <source>
        <dbReference type="PROSITE" id="PS50022"/>
    </source>
</evidence>
<dbReference type="InterPro" id="IPR050111">
    <property type="entry name" value="C-type_lectin/snaclec_domain"/>
</dbReference>
<dbReference type="PROSITE" id="PS00615">
    <property type="entry name" value="C_TYPE_LECTIN_1"/>
    <property type="match status" value="3"/>
</dbReference>
<dbReference type="Gene3D" id="3.10.100.10">
    <property type="entry name" value="Mannose-Binding Protein A, subunit A"/>
    <property type="match status" value="11"/>
</dbReference>
<dbReference type="SMART" id="SM00034">
    <property type="entry name" value="CLECT"/>
    <property type="match status" value="10"/>
</dbReference>
<dbReference type="Pfam" id="PF03815">
    <property type="entry name" value="LCCL"/>
    <property type="match status" value="1"/>
</dbReference>
<dbReference type="SUPFAM" id="SSF56436">
    <property type="entry name" value="C-type lectin-like"/>
    <property type="match status" value="11"/>
</dbReference>
<evidence type="ECO:0000259" key="3">
    <source>
        <dbReference type="PROSITE" id="PS50041"/>
    </source>
</evidence>
<feature type="domain" description="F5/8 type C" evidence="2">
    <location>
        <begin position="1178"/>
        <end position="1290"/>
    </location>
</feature>
<dbReference type="InterPro" id="IPR036609">
    <property type="entry name" value="LCCL_sf"/>
</dbReference>
<feature type="domain" description="LCCL" evidence="4">
    <location>
        <begin position="1322"/>
        <end position="1395"/>
    </location>
</feature>
<reference evidence="5 6" key="1">
    <citation type="submission" date="2021-04" db="EMBL/GenBank/DDBJ databases">
        <authorList>
            <person name="Bliznina A."/>
        </authorList>
    </citation>
    <scope>NUCLEOTIDE SEQUENCE [LARGE SCALE GENOMIC DNA]</scope>
</reference>
<dbReference type="PANTHER" id="PTHR22803">
    <property type="entry name" value="MANNOSE, PHOSPHOLIPASE, LECTIN RECEPTOR RELATED"/>
    <property type="match status" value="1"/>
</dbReference>
<feature type="domain" description="C-type lectin" evidence="3">
    <location>
        <begin position="318"/>
        <end position="440"/>
    </location>
</feature>
<feature type="domain" description="C-type lectin" evidence="3">
    <location>
        <begin position="1772"/>
        <end position="1893"/>
    </location>
</feature>
<dbReference type="PROSITE" id="PS50820">
    <property type="entry name" value="LCCL"/>
    <property type="match status" value="1"/>
</dbReference>
<feature type="domain" description="C-type lectin" evidence="3">
    <location>
        <begin position="177"/>
        <end position="297"/>
    </location>
</feature>
<feature type="domain" description="C-type lectin" evidence="3">
    <location>
        <begin position="482"/>
        <end position="609"/>
    </location>
</feature>
<dbReference type="InterPro" id="IPR018378">
    <property type="entry name" value="C-type_lectin_CS"/>
</dbReference>
<keyword evidence="1" id="KW-1015">Disulfide bond</keyword>
<accession>A0ABN7RRP4</accession>
<protein>
    <submittedName>
        <fullName evidence="5">Oidioi.mRNA.OKI2018_I69.PAR.g9819.t1.cds</fullName>
    </submittedName>
</protein>
<dbReference type="SUPFAM" id="SSF69848">
    <property type="entry name" value="LCCL domain"/>
    <property type="match status" value="1"/>
</dbReference>
<dbReference type="Proteomes" id="UP001158576">
    <property type="component" value="Chromosome PAR"/>
</dbReference>
<dbReference type="Gene3D" id="2.60.120.260">
    <property type="entry name" value="Galactose-binding domain-like"/>
    <property type="match status" value="2"/>
</dbReference>
<dbReference type="InterPro" id="IPR016187">
    <property type="entry name" value="CTDL_fold"/>
</dbReference>
<evidence type="ECO:0000313" key="5">
    <source>
        <dbReference type="EMBL" id="CAG5081236.1"/>
    </source>
</evidence>
<dbReference type="PROSITE" id="PS50041">
    <property type="entry name" value="C_TYPE_LECTIN_2"/>
    <property type="match status" value="10"/>
</dbReference>
<sequence length="2148" mass="241879">MRILALVLGLTQAQNCPDGWDYHENNCYYFSGIPDNGAGVTFGVAESECQHMGGHLLATLGFSEHQWLIQNDDLREMFSKVFIGAHKVNGKFTWTSGDEWQDKWAGNIPSQKRDLPWKEDEPMNDPNKLCVTMDMRKIRPGEVGGWEMESCSRPHTFVCKMPQNQVVVNCNDGFEEAANMCWLRIHEKMNFLDAQKACEEKGSYLAEIRNQQESYAFIEYMKASSAEAGPFWIGLRHDEGSQNPEKFTWQNSQEPIRFNEWLEGYPILQSPAENTCAFTEWDTDVEGRWMTTACDSEEYNFVCQHDLGLVCPKNWIRNDDMCYKNFATPAYRRSWTDAVNFCDDIGAEMVMIKDQKTQNFLALHHTSLLQIGVQDYWIGLSTTEDGFSSPRWIDGSPISYSEMGVLNGTYNPYCVEALTTASEGNWQDAYCGNIRSFICQARVGTRIYEPSEGMLDYLCASDDDDGEDWHFLNNTDSGELSCYMITETPTSWQRGSKICQDAGGYLTSITSQREQDFVEHLLYKKSLQFLSGDAWIGLQTTKGPPRNRKKYDGIPNEYWEDGKKYEFNNWAENQPMYTDKSDSWEGDCVCLYGLDHPTVGAWANKDCTRAFDKRPVCKRPMVKNPDTTPPGIIDEDQKEANIKYCGAPQWRWNAEFKSCYNVIDTPLPWDSQRKTCADNGGFMLDITSPSENQYVQTLGKIFISILFIVITSSDGYLKKPESCIKSFKVALLPSGAFWTGGFDAGRDWLPDDEDGPAIGQRNGNWKWDRATSPLPYFNWETDQPNLPQQIGPTCIEIGANGKWTNPECTQKRFTICERNPIYQDPVDPEEECDGPECCSGHIGLENGGPIPASAFYSNSENRTSSAADHGRLNRVYDVWGFGGYGGWMAEKYAKDPYLQVTFDDFYEVRGIITQGVDGGGAYGVQTFKEWTRSFAIRYAIGDGDYTDLVDDVGQTALFDGNYDSSSQVINMFPQALITKSIRVYPRQIKNNYAGLRMELIGCKATCVDSLGAARNPPSGMKIPDQAFTSSSAVPGHEAKHGRVVYSETRSERRPHQISVSNTVQTQELAELACQTEFEGNGALVSIHNSEDQELVQSKIQNSNPSDDDTCFWIGLNRKSSSWHWIDGSALSYNNWAAGEPKTGNCACMDSSKGFKWYARSCSSMSPYVCEGFQPEDVWIAEIQDNTQWLQIDLGEIHAINGVVVQGNPVADEYVKQFQLKFSDDGENWWWYYMYHPGGQGNAWVQKFQGNFDGQSTVSAYLRHHITARFVRINPTLWEKRIALRVDIIGCKEHGRIECTDSAASIFDLSNKDHISADCPRNCAADDFNSDAPVFGTGQYEMTSSFCRAAIHDGRIDNINGGYVSAKKIKNNPESYKGSGAHGIQSLDLDSNTPGFIFEGDVLGCEDGWTGFREVCYYSPSVANGDDENLVTWSEAQQKCKEVGGYLATIDDQAEQDHVAAIMHQKQGINECWIGLTDKGHPNWYDKWAETGEQVRYTNWGMGEPNSGNSDSCVRMFRGGPQKGKWDDYGCDNLASFICEKPKVPVNSLEPDHEKCKVGWEPFGNRCYKFVQSPEEWSWAKHNCRGLGGELAAIHDASVNSFIASRIAENTLDHHNYWIGLFSESKLGTGEYFKWISKEPVDFTNWDTNEPGTANECAPVWTYRGEEQTGCIDKGLPGQLVGEWCSPNEEFTGAFIACEEGTGLKKETECTAMNKENGKWGYPNEGDGARQCWEKYNYVCDMMMEGESRPTIPSEPIDDTPCKTSEGWYGYDGGSKCYKFDNEPASWDNAKKHCNAYGASAHLVALHSYSQEQRLLPILSEHGKGVDHFWIGLSTNGVSGYRWVDFSPVDYVNWATNEPNNHNGEENCVEMINYGLFSAWNDYFCYSTKAYICEIDRSETPQTPTVPPTTPPQLDPRCNQEDFPDVKFYSTRVDVNGLDKTKCVAFIPELDSWTTADRYCHQFNGGSGRLIAIHSQKEVEFAITVLAAQEDQSTEKSWIGLQQPFPGEQYSWTDGTLQDFSFWAGSQPNNDNGKKTCAEMDVNTGLWVAADCSKKQQGLCQFILNEGGAPPPPPPDFDQTGGCPEGWYRYRKRCFQFNGLDTMSPERLGFEAAEAKCVEQGGHLASIYDNYYNLMRLLTDLIKLANNGY</sequence>
<feature type="domain" description="C-type lectin" evidence="3">
    <location>
        <begin position="1069"/>
        <end position="1170"/>
    </location>
</feature>
<dbReference type="InterPro" id="IPR008979">
    <property type="entry name" value="Galactose-bd-like_sf"/>
</dbReference>
<feature type="domain" description="C-type lectin" evidence="3">
    <location>
        <begin position="1938"/>
        <end position="2060"/>
    </location>
</feature>